<accession>A0ABV2L7C0</accession>
<feature type="region of interest" description="Disordered" evidence="1">
    <location>
        <begin position="1"/>
        <end position="32"/>
    </location>
</feature>
<gene>
    <name evidence="2" type="ORF">ABID43_003274</name>
</gene>
<organism evidence="2 3">
    <name type="scientific">Methylobacterium goesingense</name>
    <dbReference type="NCBI Taxonomy" id="243690"/>
    <lineage>
        <taxon>Bacteria</taxon>
        <taxon>Pseudomonadati</taxon>
        <taxon>Pseudomonadota</taxon>
        <taxon>Alphaproteobacteria</taxon>
        <taxon>Hyphomicrobiales</taxon>
        <taxon>Methylobacteriaceae</taxon>
        <taxon>Methylobacterium</taxon>
    </lineage>
</organism>
<evidence type="ECO:0000313" key="3">
    <source>
        <dbReference type="Proteomes" id="UP001549145"/>
    </source>
</evidence>
<reference evidence="2 3" key="1">
    <citation type="submission" date="2024-06" db="EMBL/GenBank/DDBJ databases">
        <title>Genomic Encyclopedia of Type Strains, Phase IV (KMG-IV): sequencing the most valuable type-strain genomes for metagenomic binning, comparative biology and taxonomic classification.</title>
        <authorList>
            <person name="Goeker M."/>
        </authorList>
    </citation>
    <scope>NUCLEOTIDE SEQUENCE [LARGE SCALE GENOMIC DNA]</scope>
    <source>
        <strain evidence="2 3">DSM 21331</strain>
    </source>
</reference>
<name>A0ABV2L7C0_9HYPH</name>
<comment type="caution">
    <text evidence="2">The sequence shown here is derived from an EMBL/GenBank/DDBJ whole genome shotgun (WGS) entry which is preliminary data.</text>
</comment>
<proteinExistence type="predicted"/>
<evidence type="ECO:0000313" key="2">
    <source>
        <dbReference type="EMBL" id="MET3693723.1"/>
    </source>
</evidence>
<dbReference type="EMBL" id="JBEPMM010000009">
    <property type="protein sequence ID" value="MET3693723.1"/>
    <property type="molecule type" value="Genomic_DNA"/>
</dbReference>
<dbReference type="Proteomes" id="UP001549145">
    <property type="component" value="Unassembled WGS sequence"/>
</dbReference>
<sequence length="239" mass="25861">MSATPDLRRGGTISREGGAPYDPRHHSSGAGRALTARRHFDARCLRLGHQSTPDTSSLAERLAPKTAKASYGTLVTQRTDACAATHIADSTLHKSLLRWASPSGAFRVFRAEGRRASDWIWSAIEIWPPDGSPTPSAFPCRRACWHSYAALPIRPTALAGVAGYCLRPANPQWSTETPGRARNLGHEGLVDYTSGDGDVSVSEVPVSRRYPAIPEESESVSLVHLRNRGTLSRGVGDRI</sequence>
<evidence type="ECO:0000256" key="1">
    <source>
        <dbReference type="SAM" id="MobiDB-lite"/>
    </source>
</evidence>
<protein>
    <submittedName>
        <fullName evidence="2">Uncharacterized protein</fullName>
    </submittedName>
</protein>
<keyword evidence="3" id="KW-1185">Reference proteome</keyword>